<dbReference type="Proteomes" id="UP000446658">
    <property type="component" value="Unassembled WGS sequence"/>
</dbReference>
<dbReference type="GO" id="GO:0005886">
    <property type="term" value="C:plasma membrane"/>
    <property type="evidence" value="ECO:0007669"/>
    <property type="project" value="UniProtKB-SubCell"/>
</dbReference>
<feature type="transmembrane region" description="Helical" evidence="7">
    <location>
        <begin position="69"/>
        <end position="97"/>
    </location>
</feature>
<dbReference type="GO" id="GO:0000041">
    <property type="term" value="P:transition metal ion transport"/>
    <property type="evidence" value="ECO:0007669"/>
    <property type="project" value="InterPro"/>
</dbReference>
<keyword evidence="3" id="KW-1003">Cell membrane</keyword>
<feature type="transmembrane region" description="Helical" evidence="7">
    <location>
        <begin position="12"/>
        <end position="33"/>
    </location>
</feature>
<feature type="transmembrane region" description="Helical" evidence="7">
    <location>
        <begin position="181"/>
        <end position="203"/>
    </location>
</feature>
<keyword evidence="2" id="KW-0813">Transport</keyword>
<accession>A0A844GAW3</accession>
<comment type="subcellular location">
    <subcellularLocation>
        <location evidence="1">Cell membrane</location>
        <topology evidence="1">Multi-pass membrane protein</topology>
    </subcellularLocation>
</comment>
<feature type="transmembrane region" description="Helical" evidence="7">
    <location>
        <begin position="137"/>
        <end position="161"/>
    </location>
</feature>
<sequence length="225" mass="24528">MDLPSFFFADWALWLANGLTLALLGLAATRVRWHSLAPHVLNAWLGGCVLIMVLWLMKGGFKPGLSFHLIGAAVLTLLAGAPFALLGLAAVLLAVTAGTQGDWLAMGINWLATVLVPVMVVRATLHWARHKLPGHFFVYVFVNAFSAGGFSMFAAGLTGLVTLGLAEAYPWDYLLADTLPFYFLLSWSEAFTTGLVIAVMVVYRPQWVSTFDDAHYLRSPDDDDI</sequence>
<evidence type="ECO:0000256" key="7">
    <source>
        <dbReference type="SAM" id="Phobius"/>
    </source>
</evidence>
<evidence type="ECO:0000313" key="9">
    <source>
        <dbReference type="Proteomes" id="UP000446658"/>
    </source>
</evidence>
<evidence type="ECO:0000256" key="6">
    <source>
        <dbReference type="ARBA" id="ARBA00023136"/>
    </source>
</evidence>
<evidence type="ECO:0000256" key="2">
    <source>
        <dbReference type="ARBA" id="ARBA00022448"/>
    </source>
</evidence>
<feature type="transmembrane region" description="Helical" evidence="7">
    <location>
        <begin position="103"/>
        <end position="125"/>
    </location>
</feature>
<dbReference type="Gene3D" id="1.10.1760.20">
    <property type="match status" value="1"/>
</dbReference>
<dbReference type="Pfam" id="PF01891">
    <property type="entry name" value="CbiM"/>
    <property type="match status" value="1"/>
</dbReference>
<gene>
    <name evidence="8" type="ORF">GKE73_01855</name>
</gene>
<evidence type="ECO:0008006" key="10">
    <source>
        <dbReference type="Google" id="ProtNLM"/>
    </source>
</evidence>
<reference evidence="8 9" key="1">
    <citation type="submission" date="2019-11" db="EMBL/GenBank/DDBJ databases">
        <title>Draft genome sequence of Paludibacterium sp. dN18-1.</title>
        <authorList>
            <person name="Im W.-T."/>
        </authorList>
    </citation>
    <scope>NUCLEOTIDE SEQUENCE [LARGE SCALE GENOMIC DNA]</scope>
    <source>
        <strain evidence="9">dN 18-1</strain>
    </source>
</reference>
<organism evidence="8 9">
    <name type="scientific">Paludibacterium denitrificans</name>
    <dbReference type="NCBI Taxonomy" id="2675226"/>
    <lineage>
        <taxon>Bacteria</taxon>
        <taxon>Pseudomonadati</taxon>
        <taxon>Pseudomonadota</taxon>
        <taxon>Betaproteobacteria</taxon>
        <taxon>Neisseriales</taxon>
        <taxon>Chromobacteriaceae</taxon>
        <taxon>Paludibacterium</taxon>
    </lineage>
</organism>
<protein>
    <recommendedName>
        <fullName evidence="10">Integral membrane protein</fullName>
    </recommendedName>
</protein>
<keyword evidence="4 7" id="KW-0812">Transmembrane</keyword>
<name>A0A844GAW3_9NEIS</name>
<keyword evidence="9" id="KW-1185">Reference proteome</keyword>
<dbReference type="AlphaFoldDB" id="A0A844GAW3"/>
<dbReference type="EMBL" id="WLYX01000001">
    <property type="protein sequence ID" value="MTD32490.1"/>
    <property type="molecule type" value="Genomic_DNA"/>
</dbReference>
<proteinExistence type="predicted"/>
<feature type="transmembrane region" description="Helical" evidence="7">
    <location>
        <begin position="39"/>
        <end position="57"/>
    </location>
</feature>
<keyword evidence="6 7" id="KW-0472">Membrane</keyword>
<comment type="caution">
    <text evidence="8">The sequence shown here is derived from an EMBL/GenBank/DDBJ whole genome shotgun (WGS) entry which is preliminary data.</text>
</comment>
<keyword evidence="5 7" id="KW-1133">Transmembrane helix</keyword>
<dbReference type="InterPro" id="IPR002751">
    <property type="entry name" value="CbiM/NikMN"/>
</dbReference>
<evidence type="ECO:0000256" key="3">
    <source>
        <dbReference type="ARBA" id="ARBA00022475"/>
    </source>
</evidence>
<evidence type="ECO:0000256" key="5">
    <source>
        <dbReference type="ARBA" id="ARBA00022989"/>
    </source>
</evidence>
<evidence type="ECO:0000313" key="8">
    <source>
        <dbReference type="EMBL" id="MTD32490.1"/>
    </source>
</evidence>
<evidence type="ECO:0000256" key="4">
    <source>
        <dbReference type="ARBA" id="ARBA00022692"/>
    </source>
</evidence>
<evidence type="ECO:0000256" key="1">
    <source>
        <dbReference type="ARBA" id="ARBA00004651"/>
    </source>
</evidence>